<keyword evidence="2" id="KW-0808">Transferase</keyword>
<evidence type="ECO:0000256" key="2">
    <source>
        <dbReference type="ARBA" id="ARBA00022679"/>
    </source>
</evidence>
<organism evidence="6 7">
    <name type="scientific">Capsella rubella</name>
    <dbReference type="NCBI Taxonomy" id="81985"/>
    <lineage>
        <taxon>Eukaryota</taxon>
        <taxon>Viridiplantae</taxon>
        <taxon>Streptophyta</taxon>
        <taxon>Embryophyta</taxon>
        <taxon>Tracheophyta</taxon>
        <taxon>Spermatophyta</taxon>
        <taxon>Magnoliopsida</taxon>
        <taxon>eudicotyledons</taxon>
        <taxon>Gunneridae</taxon>
        <taxon>Pentapetalae</taxon>
        <taxon>rosids</taxon>
        <taxon>malvids</taxon>
        <taxon>Brassicales</taxon>
        <taxon>Brassicaceae</taxon>
        <taxon>Camelineae</taxon>
        <taxon>Capsella</taxon>
    </lineage>
</organism>
<keyword evidence="1" id="KW-0489">Methyltransferase</keyword>
<reference evidence="7" key="1">
    <citation type="journal article" date="2013" name="Nat. Genet.">
        <title>The Capsella rubella genome and the genomic consequences of rapid mating system evolution.</title>
        <authorList>
            <person name="Slotte T."/>
            <person name="Hazzouri K.M."/>
            <person name="Agren J.A."/>
            <person name="Koenig D."/>
            <person name="Maumus F."/>
            <person name="Guo Y.L."/>
            <person name="Steige K."/>
            <person name="Platts A.E."/>
            <person name="Escobar J.S."/>
            <person name="Newman L.K."/>
            <person name="Wang W."/>
            <person name="Mandakova T."/>
            <person name="Vello E."/>
            <person name="Smith L.M."/>
            <person name="Henz S.R."/>
            <person name="Steffen J."/>
            <person name="Takuno S."/>
            <person name="Brandvain Y."/>
            <person name="Coop G."/>
            <person name="Andolfatto P."/>
            <person name="Hu T.T."/>
            <person name="Blanchette M."/>
            <person name="Clark R.M."/>
            <person name="Quesneville H."/>
            <person name="Nordborg M."/>
            <person name="Gaut B.S."/>
            <person name="Lysak M.A."/>
            <person name="Jenkins J."/>
            <person name="Grimwood J."/>
            <person name="Chapman J."/>
            <person name="Prochnik S."/>
            <person name="Shu S."/>
            <person name="Rokhsar D."/>
            <person name="Schmutz J."/>
            <person name="Weigel D."/>
            <person name="Wright S.I."/>
        </authorList>
    </citation>
    <scope>NUCLEOTIDE SEQUENCE [LARGE SCALE GENOMIC DNA]</scope>
    <source>
        <strain evidence="7">cv. Monte Gargano</strain>
    </source>
</reference>
<dbReference type="eggNOG" id="ENOG502QQYU">
    <property type="taxonomic scope" value="Eukaryota"/>
</dbReference>
<evidence type="ECO:0008006" key="8">
    <source>
        <dbReference type="Google" id="ProtNLM"/>
    </source>
</evidence>
<dbReference type="GO" id="GO:0046872">
    <property type="term" value="F:metal ion binding"/>
    <property type="evidence" value="ECO:0007669"/>
    <property type="project" value="UniProtKB-KW"/>
</dbReference>
<dbReference type="InterPro" id="IPR005299">
    <property type="entry name" value="MeTrfase_7"/>
</dbReference>
<evidence type="ECO:0000313" key="6">
    <source>
        <dbReference type="EMBL" id="EOA13503.1"/>
    </source>
</evidence>
<dbReference type="AlphaFoldDB" id="R0GQT0"/>
<dbReference type="OrthoDB" id="1523883at2759"/>
<dbReference type="SUPFAM" id="SSF53335">
    <property type="entry name" value="S-adenosyl-L-methionine-dependent methyltransferases"/>
    <property type="match status" value="1"/>
</dbReference>
<keyword evidence="4" id="KW-0479">Metal-binding</keyword>
<evidence type="ECO:0000256" key="1">
    <source>
        <dbReference type="ARBA" id="ARBA00022603"/>
    </source>
</evidence>
<name>R0GQT0_9BRAS</name>
<dbReference type="KEGG" id="crb:17875923"/>
<protein>
    <recommendedName>
        <fullName evidence="8">Gibberellic acid methyltransferase 2</fullName>
    </recommendedName>
</protein>
<dbReference type="Proteomes" id="UP000029121">
    <property type="component" value="Unassembled WGS sequence"/>
</dbReference>
<dbReference type="Gene3D" id="1.10.1200.270">
    <property type="entry name" value="Methyltransferase, alpha-helical capping domain"/>
    <property type="match status" value="1"/>
</dbReference>
<dbReference type="PANTHER" id="PTHR31009">
    <property type="entry name" value="S-ADENOSYL-L-METHIONINE:CARBOXYL METHYLTRANSFERASE FAMILY PROTEIN"/>
    <property type="match status" value="1"/>
</dbReference>
<gene>
    <name evidence="6" type="ORF">CARUB_v10026564mg</name>
</gene>
<proteinExistence type="predicted"/>
<dbReference type="GO" id="GO:0032259">
    <property type="term" value="P:methylation"/>
    <property type="evidence" value="ECO:0007669"/>
    <property type="project" value="UniProtKB-KW"/>
</dbReference>
<sequence length="391" mass="43842">MESPSLPMTAQDWTTTNLHRVFAMQGGEGDLSYVNNSDSQALAITLSKPILISSLLKSFKLFSNSDQTSPIRITDLGCATGSNTFTAVDTVVETLQRRYTAVYGGGRLPEFEAFFCDLPSNDFNMLFKLLTEKQKAEPLAKYFASCVAGSFYDRLFPRGTIHVAVSLSALHWLSQIPEKVLEKGSRTWNKGKTWIEGAKKEVVEAYAEQSDKDLDDFLSCRKEEMVKGGVLFVLMGGRPAGTSSQFGDQDTRTKHPFTTTMEQAWQDLIDEGLIDEETRDGFNIPAYMRSPEEVAAGIDRCGGFKIEKMEFMKIVEHSDEKQEEWKKDPASYGRARANLVQAAIRPMVDAYLGPDLSHELFKRYETRASTNREFLNITCFYGVVVLSAIRI</sequence>
<dbReference type="InterPro" id="IPR029063">
    <property type="entry name" value="SAM-dependent_MTases_sf"/>
</dbReference>
<dbReference type="GO" id="GO:0008168">
    <property type="term" value="F:methyltransferase activity"/>
    <property type="evidence" value="ECO:0007669"/>
    <property type="project" value="UniProtKB-KW"/>
</dbReference>
<keyword evidence="5" id="KW-0460">Magnesium</keyword>
<keyword evidence="3" id="KW-0949">S-adenosyl-L-methionine</keyword>
<dbReference type="Gene3D" id="3.40.50.150">
    <property type="entry name" value="Vaccinia Virus protein VP39"/>
    <property type="match status" value="1"/>
</dbReference>
<evidence type="ECO:0000256" key="4">
    <source>
        <dbReference type="ARBA" id="ARBA00022723"/>
    </source>
</evidence>
<evidence type="ECO:0000256" key="3">
    <source>
        <dbReference type="ARBA" id="ARBA00022691"/>
    </source>
</evidence>
<evidence type="ECO:0000313" key="7">
    <source>
        <dbReference type="Proteomes" id="UP000029121"/>
    </source>
</evidence>
<dbReference type="STRING" id="81985.R0GQT0"/>
<evidence type="ECO:0000256" key="5">
    <source>
        <dbReference type="ARBA" id="ARBA00022842"/>
    </source>
</evidence>
<accession>R0GQT0</accession>
<keyword evidence="7" id="KW-1185">Reference proteome</keyword>
<dbReference type="Pfam" id="PF03492">
    <property type="entry name" value="Methyltransf_7"/>
    <property type="match status" value="1"/>
</dbReference>
<dbReference type="EMBL" id="KB870812">
    <property type="protein sequence ID" value="EOA13503.1"/>
    <property type="molecule type" value="Genomic_DNA"/>
</dbReference>
<dbReference type="InterPro" id="IPR042086">
    <property type="entry name" value="MeTrfase_capping"/>
</dbReference>